<reference evidence="2" key="1">
    <citation type="submission" date="2013-11" db="EMBL/GenBank/DDBJ databases">
        <authorList>
            <person name="Hoang H.T."/>
            <person name="Killian M.L."/>
            <person name="Madson D.M."/>
            <person name="Arruda P.H.E."/>
            <person name="Sun D."/>
            <person name="Schwartz K.J."/>
            <person name="Yoon K."/>
        </authorList>
    </citation>
    <scope>NUCLEOTIDE SEQUENCE [LARGE SCALE GENOMIC DNA]</scope>
    <source>
        <strain evidence="2">CDK2</strain>
    </source>
</reference>
<dbReference type="Proteomes" id="UP000050535">
    <property type="component" value="Unassembled WGS sequence"/>
</dbReference>
<protein>
    <submittedName>
        <fullName evidence="1">Uncharacterized protein</fullName>
    </submittedName>
</protein>
<sequence>MWVGQSVTSTGDNDFETNAITATGPIYAQGDREVYHTGNVGPGSGLDADLLDGKHADSFVSANNGVASRLQTTGYFFMTDYDDAVSAETGWETFVRDGTWHIRGRNNENHALGISLDGNAVWHQGNTRNAVGGRELADNTVEMRHMRDNSIGKTN</sequence>
<accession>A0A0P7G6V1</accession>
<dbReference type="AlphaFoldDB" id="A0A0P7G6V1"/>
<keyword evidence="2" id="KW-1185">Reference proteome</keyword>
<dbReference type="PATRIC" id="fig|699431.3.peg.3628"/>
<gene>
    <name evidence="1" type="ORF">SY89_03534</name>
</gene>
<name>A0A0P7G6V1_9EURY</name>
<evidence type="ECO:0000313" key="1">
    <source>
        <dbReference type="EMBL" id="KPN28882.1"/>
    </source>
</evidence>
<comment type="caution">
    <text evidence="1">The sequence shown here is derived from an EMBL/GenBank/DDBJ whole genome shotgun (WGS) entry which is preliminary data.</text>
</comment>
<proteinExistence type="predicted"/>
<organism evidence="1 2">
    <name type="scientific">Halolamina pelagica</name>
    <dbReference type="NCBI Taxonomy" id="699431"/>
    <lineage>
        <taxon>Archaea</taxon>
        <taxon>Methanobacteriati</taxon>
        <taxon>Methanobacteriota</taxon>
        <taxon>Stenosarchaea group</taxon>
        <taxon>Halobacteria</taxon>
        <taxon>Halobacteriales</taxon>
        <taxon>Haloferacaceae</taxon>
    </lineage>
</organism>
<evidence type="ECO:0000313" key="2">
    <source>
        <dbReference type="Proteomes" id="UP000050535"/>
    </source>
</evidence>
<dbReference type="EMBL" id="LGUC01000003">
    <property type="protein sequence ID" value="KPN28882.1"/>
    <property type="molecule type" value="Genomic_DNA"/>
</dbReference>